<feature type="binding site" evidence="2">
    <location>
        <begin position="197"/>
        <end position="200"/>
    </location>
    <ligand>
        <name>substrate</name>
    </ligand>
</feature>
<feature type="binding site" evidence="2">
    <location>
        <begin position="174"/>
        <end position="177"/>
    </location>
    <ligand>
        <name>substrate</name>
    </ligand>
</feature>
<dbReference type="AlphaFoldDB" id="A0A099I434"/>
<evidence type="ECO:0000256" key="1">
    <source>
        <dbReference type="PIRSR" id="PIRSR600246-1"/>
    </source>
</evidence>
<dbReference type="EMBL" id="JQIF01000089">
    <property type="protein sequence ID" value="KGJ52012.1"/>
    <property type="molecule type" value="Genomic_DNA"/>
</dbReference>
<name>A0A099I434_CLOIN</name>
<evidence type="ECO:0000313" key="5">
    <source>
        <dbReference type="Proteomes" id="UP000030008"/>
    </source>
</evidence>
<dbReference type="InterPro" id="IPR029055">
    <property type="entry name" value="Ntn_hydrolases_N"/>
</dbReference>
<dbReference type="Proteomes" id="UP000030008">
    <property type="component" value="Unassembled WGS sequence"/>
</dbReference>
<dbReference type="SUPFAM" id="SSF56235">
    <property type="entry name" value="N-terminal nucleophile aminohydrolases (Ntn hydrolases)"/>
    <property type="match status" value="1"/>
</dbReference>
<dbReference type="Pfam" id="PF01112">
    <property type="entry name" value="Asparaginase_2"/>
    <property type="match status" value="1"/>
</dbReference>
<dbReference type="PANTHER" id="PTHR10188:SF6">
    <property type="entry name" value="N(4)-(BETA-N-ACETYLGLUCOSAMINYL)-L-ASPARAGINASE"/>
    <property type="match status" value="1"/>
</dbReference>
<proteinExistence type="predicted"/>
<evidence type="ECO:0000256" key="3">
    <source>
        <dbReference type="PIRSR" id="PIRSR600246-3"/>
    </source>
</evidence>
<dbReference type="RefSeq" id="WP_044906932.1">
    <property type="nucleotide sequence ID" value="NZ_JQIF01000089.1"/>
</dbReference>
<dbReference type="GO" id="GO:0016811">
    <property type="term" value="F:hydrolase activity, acting on carbon-nitrogen (but not peptide) bonds, in linear amides"/>
    <property type="evidence" value="ECO:0007669"/>
    <property type="project" value="UniProtKB-ARBA"/>
</dbReference>
<dbReference type="PANTHER" id="PTHR10188">
    <property type="entry name" value="L-ASPARAGINASE"/>
    <property type="match status" value="1"/>
</dbReference>
<dbReference type="InterPro" id="IPR000246">
    <property type="entry name" value="Peptidase_T2"/>
</dbReference>
<gene>
    <name evidence="4" type="ORF">CIAN88_17095</name>
</gene>
<dbReference type="Gene3D" id="3.60.20.30">
    <property type="entry name" value="(Glycosyl)asparaginase"/>
    <property type="match status" value="1"/>
</dbReference>
<reference evidence="4 5" key="1">
    <citation type="submission" date="2014-08" db="EMBL/GenBank/DDBJ databases">
        <title>Clostridium innocuum, an unnegligible vancomycin-resistant pathogen causing extra-intestinal infections.</title>
        <authorList>
            <person name="Feng Y."/>
            <person name="Chiu C.-H."/>
        </authorList>
    </citation>
    <scope>NUCLEOTIDE SEQUENCE [LARGE SCALE GENOMIC DNA]</scope>
    <source>
        <strain evidence="4 5">AN88</strain>
    </source>
</reference>
<feature type="site" description="Cleavage; by autolysis" evidence="3">
    <location>
        <begin position="146"/>
        <end position="147"/>
    </location>
</feature>
<protein>
    <submittedName>
        <fullName evidence="4">N4-(Beta-N-acetylglucosaminyl)-L-asparaginase</fullName>
    </submittedName>
</protein>
<feature type="active site" description="Nucleophile" evidence="1">
    <location>
        <position position="147"/>
    </location>
</feature>
<accession>A0A099I434</accession>
<sequence length="305" mass="32474">MKQTMIGTWKMAFDGIRRGAAVLREQSVKEAIRTAIQDVEQREEFVSVGKGGLPNIDGHVQLDAAYMDGKTLNFGGVIEMENVASAIEVAASLCGKHCNCLLAGKGAEGYAQEEGFAFANNLTEASKQRWKQAKKDADLKAYDGHDTVCVLAAKDDEMAAGVSTSGLFLKHAGRVGDSPVIGSGFYSDAMAGSAAATGLGEDIMRGCLSVRVVDLMRAGIAVQDALIQVLDTHMARMKQAGNDCDAISMIAMDTKGNCAAVTNLKEFPYVVAQDGEVTLMVAAYENGVHRCFPADEAWLKQYSGD</sequence>
<dbReference type="GO" id="GO:0005737">
    <property type="term" value="C:cytoplasm"/>
    <property type="evidence" value="ECO:0007669"/>
    <property type="project" value="TreeGrafter"/>
</dbReference>
<evidence type="ECO:0000256" key="2">
    <source>
        <dbReference type="PIRSR" id="PIRSR600246-2"/>
    </source>
</evidence>
<evidence type="ECO:0000313" key="4">
    <source>
        <dbReference type="EMBL" id="KGJ52012.1"/>
    </source>
</evidence>
<comment type="caution">
    <text evidence="4">The sequence shown here is derived from an EMBL/GenBank/DDBJ whole genome shotgun (WGS) entry which is preliminary data.</text>
</comment>
<organism evidence="4 5">
    <name type="scientific">Clostridium innocuum</name>
    <dbReference type="NCBI Taxonomy" id="1522"/>
    <lineage>
        <taxon>Bacteria</taxon>
        <taxon>Bacillati</taxon>
        <taxon>Bacillota</taxon>
        <taxon>Clostridia</taxon>
        <taxon>Eubacteriales</taxon>
        <taxon>Clostridiaceae</taxon>
        <taxon>Clostridium</taxon>
    </lineage>
</organism>